<evidence type="ECO:0000256" key="1">
    <source>
        <dbReference type="SAM" id="MobiDB-lite"/>
    </source>
</evidence>
<dbReference type="STRING" id="420662.Mpe_A3331"/>
<evidence type="ECO:0000313" key="4">
    <source>
        <dbReference type="Proteomes" id="UP000000366"/>
    </source>
</evidence>
<keyword evidence="4" id="KW-1185">Reference proteome</keyword>
<dbReference type="SMART" id="SM00530">
    <property type="entry name" value="HTH_XRE"/>
    <property type="match status" value="1"/>
</dbReference>
<dbReference type="Pfam" id="PF01381">
    <property type="entry name" value="HTH_3"/>
    <property type="match status" value="1"/>
</dbReference>
<dbReference type="AlphaFoldDB" id="A2SL45"/>
<protein>
    <submittedName>
        <fullName evidence="3">Putative transcription regulator protein</fullName>
    </submittedName>
</protein>
<dbReference type="GO" id="GO:0003677">
    <property type="term" value="F:DNA binding"/>
    <property type="evidence" value="ECO:0007669"/>
    <property type="project" value="InterPro"/>
</dbReference>
<reference evidence="3 4" key="1">
    <citation type="journal article" date="2007" name="J. Bacteriol.">
        <title>Whole-genome analysis of the methyl tert-butyl ether-degrading beta-proteobacterium Methylibium petroleiphilum PM1.</title>
        <authorList>
            <person name="Kane S.R."/>
            <person name="Chakicherla A.Y."/>
            <person name="Chain P.S.G."/>
            <person name="Schmidt R."/>
            <person name="Shin M.W."/>
            <person name="Legler T.C."/>
            <person name="Scow K.M."/>
            <person name="Larimer F.W."/>
            <person name="Lucas S.M."/>
            <person name="Richardson P.M."/>
            <person name="Hristova K.R."/>
        </authorList>
    </citation>
    <scope>NUCLEOTIDE SEQUENCE [LARGE SCALE GENOMIC DNA]</scope>
    <source>
        <strain evidence="4">ATCC BAA-1232 / LMG 22953 / PM1</strain>
    </source>
</reference>
<name>A2SL45_METPP</name>
<proteinExistence type="predicted"/>
<evidence type="ECO:0000259" key="2">
    <source>
        <dbReference type="PROSITE" id="PS50943"/>
    </source>
</evidence>
<dbReference type="eggNOG" id="COG1396">
    <property type="taxonomic scope" value="Bacteria"/>
</dbReference>
<evidence type="ECO:0000313" key="3">
    <source>
        <dbReference type="EMBL" id="ABM96284.1"/>
    </source>
</evidence>
<feature type="region of interest" description="Disordered" evidence="1">
    <location>
        <begin position="73"/>
        <end position="94"/>
    </location>
</feature>
<accession>A2SL45</accession>
<dbReference type="Gene3D" id="1.10.260.40">
    <property type="entry name" value="lambda repressor-like DNA-binding domains"/>
    <property type="match status" value="1"/>
</dbReference>
<gene>
    <name evidence="3" type="ordered locus">Mpe_A3331</name>
</gene>
<dbReference type="KEGG" id="mpt:Mpe_A3331"/>
<dbReference type="Proteomes" id="UP000000366">
    <property type="component" value="Chromosome"/>
</dbReference>
<dbReference type="SUPFAM" id="SSF47413">
    <property type="entry name" value="lambda repressor-like DNA-binding domains"/>
    <property type="match status" value="1"/>
</dbReference>
<dbReference type="CDD" id="cd00093">
    <property type="entry name" value="HTH_XRE"/>
    <property type="match status" value="1"/>
</dbReference>
<feature type="domain" description="HTH cro/C1-type" evidence="2">
    <location>
        <begin position="16"/>
        <end position="70"/>
    </location>
</feature>
<dbReference type="EMBL" id="CP000555">
    <property type="protein sequence ID" value="ABM96284.1"/>
    <property type="molecule type" value="Genomic_DNA"/>
</dbReference>
<dbReference type="HOGENOM" id="CLU_066192_47_2_4"/>
<dbReference type="RefSeq" id="WP_011830905.1">
    <property type="nucleotide sequence ID" value="NC_008825.1"/>
</dbReference>
<dbReference type="PROSITE" id="PS50943">
    <property type="entry name" value="HTH_CROC1"/>
    <property type="match status" value="1"/>
</dbReference>
<dbReference type="InterPro" id="IPR010982">
    <property type="entry name" value="Lambda_DNA-bd_dom_sf"/>
</dbReference>
<organism evidence="3 4">
    <name type="scientific">Methylibium petroleiphilum (strain ATCC BAA-1232 / LMG 22953 / PM1)</name>
    <dbReference type="NCBI Taxonomy" id="420662"/>
    <lineage>
        <taxon>Bacteria</taxon>
        <taxon>Pseudomonadati</taxon>
        <taxon>Pseudomonadota</taxon>
        <taxon>Betaproteobacteria</taxon>
        <taxon>Burkholderiales</taxon>
        <taxon>Sphaerotilaceae</taxon>
        <taxon>Methylibium</taxon>
    </lineage>
</organism>
<dbReference type="InterPro" id="IPR001387">
    <property type="entry name" value="Cro/C1-type_HTH"/>
</dbReference>
<sequence>MDEFPVRTADQLPGLLQSFRKAAGLTQADLAARLGVTQQTLSALERNAGTVSAARLMKLLSILDVELVLRQQRSSGAASPKAGGVPGGSEKAQW</sequence>